<protein>
    <recommendedName>
        <fullName evidence="13">Glycosyltransferase RgtA/B/C/D-like domain-containing protein</fullName>
    </recommendedName>
</protein>
<evidence type="ECO:0000256" key="4">
    <source>
        <dbReference type="ARBA" id="ARBA00022676"/>
    </source>
</evidence>
<comment type="subcellular location">
    <subcellularLocation>
        <location evidence="1">Endoplasmic reticulum membrane</location>
        <topology evidence="1">Multi-pass membrane protein</topology>
    </subcellularLocation>
</comment>
<evidence type="ECO:0000256" key="2">
    <source>
        <dbReference type="ARBA" id="ARBA00004687"/>
    </source>
</evidence>
<dbReference type="RefSeq" id="WP_310361508.1">
    <property type="nucleotide sequence ID" value="NZ_JAVDYB010000001.1"/>
</dbReference>
<dbReference type="AlphaFoldDB" id="A0AAE4C6Y7"/>
<evidence type="ECO:0000256" key="3">
    <source>
        <dbReference type="ARBA" id="ARBA00022502"/>
    </source>
</evidence>
<feature type="transmembrane region" description="Helical" evidence="10">
    <location>
        <begin position="181"/>
        <end position="214"/>
    </location>
</feature>
<evidence type="ECO:0000256" key="1">
    <source>
        <dbReference type="ARBA" id="ARBA00004477"/>
    </source>
</evidence>
<dbReference type="PANTHER" id="PTHR12468">
    <property type="entry name" value="GPI MANNOSYLTRANSFERASE 2"/>
    <property type="match status" value="1"/>
</dbReference>
<proteinExistence type="predicted"/>
<accession>A0AAE4C6Y7</accession>
<evidence type="ECO:0000256" key="10">
    <source>
        <dbReference type="SAM" id="Phobius"/>
    </source>
</evidence>
<evidence type="ECO:0000256" key="8">
    <source>
        <dbReference type="ARBA" id="ARBA00022989"/>
    </source>
</evidence>
<comment type="caution">
    <text evidence="11">The sequence shown here is derived from an EMBL/GenBank/DDBJ whole genome shotgun (WGS) entry which is preliminary data.</text>
</comment>
<feature type="transmembrane region" description="Helical" evidence="10">
    <location>
        <begin position="226"/>
        <end position="244"/>
    </location>
</feature>
<reference evidence="11" key="1">
    <citation type="submission" date="2023-07" db="EMBL/GenBank/DDBJ databases">
        <title>Sequencing the genomes of 1000 actinobacteria strains.</title>
        <authorList>
            <person name="Klenk H.-P."/>
        </authorList>
    </citation>
    <scope>NUCLEOTIDE SEQUENCE</scope>
    <source>
        <strain evidence="11">DSM 44707</strain>
    </source>
</reference>
<evidence type="ECO:0000256" key="6">
    <source>
        <dbReference type="ARBA" id="ARBA00022692"/>
    </source>
</evidence>
<name>A0AAE4C6Y7_9ACTN</name>
<keyword evidence="4" id="KW-0328">Glycosyltransferase</keyword>
<feature type="transmembrane region" description="Helical" evidence="10">
    <location>
        <begin position="101"/>
        <end position="130"/>
    </location>
</feature>
<feature type="transmembrane region" description="Helical" evidence="10">
    <location>
        <begin position="364"/>
        <end position="384"/>
    </location>
</feature>
<keyword evidence="6 10" id="KW-0812">Transmembrane</keyword>
<keyword evidence="9 10" id="KW-0472">Membrane</keyword>
<evidence type="ECO:0000256" key="7">
    <source>
        <dbReference type="ARBA" id="ARBA00022824"/>
    </source>
</evidence>
<gene>
    <name evidence="11" type="ORF">J2S41_000076</name>
</gene>
<feature type="transmembrane region" description="Helical" evidence="10">
    <location>
        <begin position="313"/>
        <end position="331"/>
    </location>
</feature>
<evidence type="ECO:0000256" key="9">
    <source>
        <dbReference type="ARBA" id="ARBA00023136"/>
    </source>
</evidence>
<keyword evidence="8 10" id="KW-1133">Transmembrane helix</keyword>
<evidence type="ECO:0000313" key="11">
    <source>
        <dbReference type="EMBL" id="MDR7273298.1"/>
    </source>
</evidence>
<dbReference type="GO" id="GO:0000009">
    <property type="term" value="F:alpha-1,6-mannosyltransferase activity"/>
    <property type="evidence" value="ECO:0007669"/>
    <property type="project" value="InterPro"/>
</dbReference>
<evidence type="ECO:0000256" key="5">
    <source>
        <dbReference type="ARBA" id="ARBA00022679"/>
    </source>
</evidence>
<organism evidence="11 12">
    <name type="scientific">Catenuloplanes atrovinosus</name>
    <dbReference type="NCBI Taxonomy" id="137266"/>
    <lineage>
        <taxon>Bacteria</taxon>
        <taxon>Bacillati</taxon>
        <taxon>Actinomycetota</taxon>
        <taxon>Actinomycetes</taxon>
        <taxon>Micromonosporales</taxon>
        <taxon>Micromonosporaceae</taxon>
        <taxon>Catenuloplanes</taxon>
    </lineage>
</organism>
<dbReference type="GO" id="GO:0006506">
    <property type="term" value="P:GPI anchor biosynthetic process"/>
    <property type="evidence" value="ECO:0007669"/>
    <property type="project" value="UniProtKB-KW"/>
</dbReference>
<feature type="transmembrane region" description="Helical" evidence="10">
    <location>
        <begin position="21"/>
        <end position="47"/>
    </location>
</feature>
<dbReference type="InterPro" id="IPR007315">
    <property type="entry name" value="PIG-V/Gpi18"/>
</dbReference>
<feature type="transmembrane region" description="Helical" evidence="10">
    <location>
        <begin position="285"/>
        <end position="306"/>
    </location>
</feature>
<evidence type="ECO:0000313" key="12">
    <source>
        <dbReference type="Proteomes" id="UP001183643"/>
    </source>
</evidence>
<keyword evidence="7" id="KW-0256">Endoplasmic reticulum</keyword>
<comment type="pathway">
    <text evidence="2">Glycolipid biosynthesis; glycosylphosphatidylinositol-anchor biosynthesis.</text>
</comment>
<keyword evidence="3" id="KW-0337">GPI-anchor biosynthesis</keyword>
<feature type="transmembrane region" description="Helical" evidence="10">
    <location>
        <begin position="337"/>
        <end position="357"/>
    </location>
</feature>
<keyword evidence="5" id="KW-0808">Transferase</keyword>
<dbReference type="EMBL" id="JAVDYB010000001">
    <property type="protein sequence ID" value="MDR7273298.1"/>
    <property type="molecule type" value="Genomic_DNA"/>
</dbReference>
<dbReference type="PANTHER" id="PTHR12468:SF2">
    <property type="entry name" value="GPI MANNOSYLTRANSFERASE 2"/>
    <property type="match status" value="1"/>
</dbReference>
<keyword evidence="12" id="KW-1185">Reference proteome</keyword>
<evidence type="ECO:0008006" key="13">
    <source>
        <dbReference type="Google" id="ProtNLM"/>
    </source>
</evidence>
<dbReference type="GO" id="GO:0016020">
    <property type="term" value="C:membrane"/>
    <property type="evidence" value="ECO:0007669"/>
    <property type="project" value="GOC"/>
</dbReference>
<sequence>MARAGSVTEDPVRRPERLSTLWHVAIVLGIYVAVRGLQSAAIAWLALPGATVADSLLSWDAGWFIRVAAEGYPTGYTYDDEGTLVGNGIAFFPLYPALIRLVSYTGLGLADAALAVTWTCGAAATVALLLLGTRLYDRRTGYALTVLVIAQPMSVVLNMGYSEGLFLALAAGALLAAHRRAWVWMGVLGLAGALARPTGFALTVALAVAALLAWRTETARGRATSLAAAAVALSGTPAYLLWAGHRIGDWNAWFTVQTAGWGSTFDFGRTTIAFLDNTLRTGNSWVQVSVAWILIGAVVLAVVAVLQRPWWPLVAYGLVTLVLVVGQGGYYHSKPRLLVPVLLILLPLATALGRARWRTMVPALAGYAAFGLWYGAYLVTVWPYTI</sequence>
<dbReference type="Proteomes" id="UP001183643">
    <property type="component" value="Unassembled WGS sequence"/>
</dbReference>
<dbReference type="GO" id="GO:0004376">
    <property type="term" value="F:GPI mannosyltransferase activity"/>
    <property type="evidence" value="ECO:0007669"/>
    <property type="project" value="InterPro"/>
</dbReference>